<reference evidence="3" key="1">
    <citation type="journal article" date="2023" name="Science">
        <title>Genome structures resolve the early diversification of teleost fishes.</title>
        <authorList>
            <person name="Parey E."/>
            <person name="Louis A."/>
            <person name="Montfort J."/>
            <person name="Bouchez O."/>
            <person name="Roques C."/>
            <person name="Iampietro C."/>
            <person name="Lluch J."/>
            <person name="Castinel A."/>
            <person name="Donnadieu C."/>
            <person name="Desvignes T."/>
            <person name="Floi Bucao C."/>
            <person name="Jouanno E."/>
            <person name="Wen M."/>
            <person name="Mejri S."/>
            <person name="Dirks R."/>
            <person name="Jansen H."/>
            <person name="Henkel C."/>
            <person name="Chen W.J."/>
            <person name="Zahm M."/>
            <person name="Cabau C."/>
            <person name="Klopp C."/>
            <person name="Thompson A.W."/>
            <person name="Robinson-Rechavi M."/>
            <person name="Braasch I."/>
            <person name="Lecointre G."/>
            <person name="Bobe J."/>
            <person name="Postlethwait J.H."/>
            <person name="Berthelot C."/>
            <person name="Roest Crollius H."/>
            <person name="Guiguen Y."/>
        </authorList>
    </citation>
    <scope>NUCLEOTIDE SEQUENCE</scope>
    <source>
        <strain evidence="3">WJC10195</strain>
    </source>
</reference>
<evidence type="ECO:0000259" key="2">
    <source>
        <dbReference type="Pfam" id="PF20478"/>
    </source>
</evidence>
<organism evidence="3 4">
    <name type="scientific">Synaphobranchus kaupii</name>
    <name type="common">Kaup's arrowtooth eel</name>
    <dbReference type="NCBI Taxonomy" id="118154"/>
    <lineage>
        <taxon>Eukaryota</taxon>
        <taxon>Metazoa</taxon>
        <taxon>Chordata</taxon>
        <taxon>Craniata</taxon>
        <taxon>Vertebrata</taxon>
        <taxon>Euteleostomi</taxon>
        <taxon>Actinopterygii</taxon>
        <taxon>Neopterygii</taxon>
        <taxon>Teleostei</taxon>
        <taxon>Anguilliformes</taxon>
        <taxon>Synaphobranchidae</taxon>
        <taxon>Synaphobranchus</taxon>
    </lineage>
</organism>
<dbReference type="PANTHER" id="PTHR36981">
    <property type="entry name" value="ZGC:195170"/>
    <property type="match status" value="1"/>
</dbReference>
<protein>
    <recommendedName>
        <fullName evidence="2">P2X purinoreceptor 7 intracellular domain-containing protein</fullName>
    </recommendedName>
</protein>
<name>A0A9Q1IUV4_SYNKA</name>
<evidence type="ECO:0000313" key="4">
    <source>
        <dbReference type="Proteomes" id="UP001152622"/>
    </source>
</evidence>
<feature type="region of interest" description="Disordered" evidence="1">
    <location>
        <begin position="1"/>
        <end position="34"/>
    </location>
</feature>
<feature type="domain" description="P2X purinoreceptor 7 intracellular" evidence="2">
    <location>
        <begin position="61"/>
        <end position="108"/>
    </location>
</feature>
<keyword evidence="4" id="KW-1185">Reference proteome</keyword>
<feature type="compositionally biased region" description="Acidic residues" evidence="1">
    <location>
        <begin position="1"/>
        <end position="12"/>
    </location>
</feature>
<dbReference type="OrthoDB" id="9898867at2759"/>
<dbReference type="AlphaFoldDB" id="A0A9Q1IUV4"/>
<dbReference type="Proteomes" id="UP001152622">
    <property type="component" value="Chromosome 7"/>
</dbReference>
<gene>
    <name evidence="3" type="ORF">SKAU_G00210430</name>
</gene>
<proteinExistence type="predicted"/>
<dbReference type="PANTHER" id="PTHR36981:SF9">
    <property type="entry name" value="NANOR-RELATED"/>
    <property type="match status" value="1"/>
</dbReference>
<sequence>MEFEDFEIEDSPPESPTSESEQHEDGPQPYLFEPLTPAAEPAAAAVAEAENWRMGKVSECCYRHMAYRNVVRWCWGHLGQQIRVVIPSCAVTRIRTEFPEESGTYTGFLLSLGFFQ</sequence>
<evidence type="ECO:0000256" key="1">
    <source>
        <dbReference type="SAM" id="MobiDB-lite"/>
    </source>
</evidence>
<dbReference type="Pfam" id="PF20478">
    <property type="entry name" value="P2RX7_C"/>
    <property type="match status" value="1"/>
</dbReference>
<dbReference type="EMBL" id="JAINUF010000007">
    <property type="protein sequence ID" value="KAJ8353476.1"/>
    <property type="molecule type" value="Genomic_DNA"/>
</dbReference>
<comment type="caution">
    <text evidence="3">The sequence shown here is derived from an EMBL/GenBank/DDBJ whole genome shotgun (WGS) entry which is preliminary data.</text>
</comment>
<evidence type="ECO:0000313" key="3">
    <source>
        <dbReference type="EMBL" id="KAJ8353476.1"/>
    </source>
</evidence>
<accession>A0A9Q1IUV4</accession>
<dbReference type="InterPro" id="IPR046815">
    <property type="entry name" value="P2RX7_C"/>
</dbReference>